<evidence type="ECO:0000256" key="2">
    <source>
        <dbReference type="ARBA" id="ARBA00023125"/>
    </source>
</evidence>
<dbReference type="PANTHER" id="PTHR46796:SF6">
    <property type="entry name" value="ARAC SUBFAMILY"/>
    <property type="match status" value="1"/>
</dbReference>
<proteinExistence type="predicted"/>
<dbReference type="EMBL" id="JAKFHA010000031">
    <property type="protein sequence ID" value="MCF2532197.1"/>
    <property type="molecule type" value="Genomic_DNA"/>
</dbReference>
<dbReference type="AlphaFoldDB" id="A0AA41Q8L1"/>
<evidence type="ECO:0000259" key="4">
    <source>
        <dbReference type="PROSITE" id="PS01124"/>
    </source>
</evidence>
<comment type="caution">
    <text evidence="5">The sequence shown here is derived from an EMBL/GenBank/DDBJ whole genome shotgun (WGS) entry which is preliminary data.</text>
</comment>
<feature type="domain" description="HTH araC/xylS-type" evidence="4">
    <location>
        <begin position="233"/>
        <end position="333"/>
    </location>
</feature>
<name>A0AA41Q8L1_9ACTN</name>
<protein>
    <submittedName>
        <fullName evidence="5">Helix-turn-helix domain-containing protein</fullName>
    </submittedName>
</protein>
<dbReference type="PANTHER" id="PTHR46796">
    <property type="entry name" value="HTH-TYPE TRANSCRIPTIONAL ACTIVATOR RHAS-RELATED"/>
    <property type="match status" value="1"/>
</dbReference>
<evidence type="ECO:0000256" key="1">
    <source>
        <dbReference type="ARBA" id="ARBA00023015"/>
    </source>
</evidence>
<reference evidence="5" key="1">
    <citation type="submission" date="2022-01" db="EMBL/GenBank/DDBJ databases">
        <title>Genome-Based Taxonomic Classification of the Phylum Actinobacteria.</title>
        <authorList>
            <person name="Gao Y."/>
        </authorList>
    </citation>
    <scope>NUCLEOTIDE SEQUENCE</scope>
    <source>
        <strain evidence="5">KLBMP 8922</strain>
    </source>
</reference>
<dbReference type="Gene3D" id="1.10.10.60">
    <property type="entry name" value="Homeodomain-like"/>
    <property type="match status" value="1"/>
</dbReference>
<evidence type="ECO:0000313" key="6">
    <source>
        <dbReference type="Proteomes" id="UP001165378"/>
    </source>
</evidence>
<dbReference type="InterPro" id="IPR018060">
    <property type="entry name" value="HTH_AraC"/>
</dbReference>
<dbReference type="GO" id="GO:0043565">
    <property type="term" value="F:sequence-specific DNA binding"/>
    <property type="evidence" value="ECO:0007669"/>
    <property type="project" value="InterPro"/>
</dbReference>
<dbReference type="InterPro" id="IPR009057">
    <property type="entry name" value="Homeodomain-like_sf"/>
</dbReference>
<dbReference type="InterPro" id="IPR035418">
    <property type="entry name" value="AraC-bd_2"/>
</dbReference>
<keyword evidence="1" id="KW-0805">Transcription regulation</keyword>
<organism evidence="5 6">
    <name type="scientific">Yinghuangia soli</name>
    <dbReference type="NCBI Taxonomy" id="2908204"/>
    <lineage>
        <taxon>Bacteria</taxon>
        <taxon>Bacillati</taxon>
        <taxon>Actinomycetota</taxon>
        <taxon>Actinomycetes</taxon>
        <taxon>Kitasatosporales</taxon>
        <taxon>Streptomycetaceae</taxon>
        <taxon>Yinghuangia</taxon>
    </lineage>
</organism>
<gene>
    <name evidence="5" type="ORF">LZ495_33955</name>
</gene>
<dbReference type="SUPFAM" id="SSF46689">
    <property type="entry name" value="Homeodomain-like"/>
    <property type="match status" value="1"/>
</dbReference>
<dbReference type="Proteomes" id="UP001165378">
    <property type="component" value="Unassembled WGS sequence"/>
</dbReference>
<evidence type="ECO:0000313" key="5">
    <source>
        <dbReference type="EMBL" id="MCF2532197.1"/>
    </source>
</evidence>
<keyword evidence="2" id="KW-0238">DNA-binding</keyword>
<dbReference type="GO" id="GO:0003700">
    <property type="term" value="F:DNA-binding transcription factor activity"/>
    <property type="evidence" value="ECO:0007669"/>
    <property type="project" value="InterPro"/>
</dbReference>
<dbReference type="InterPro" id="IPR050204">
    <property type="entry name" value="AraC_XylS_family_regulators"/>
</dbReference>
<dbReference type="Pfam" id="PF14525">
    <property type="entry name" value="AraC_binding_2"/>
    <property type="match status" value="1"/>
</dbReference>
<dbReference type="PROSITE" id="PS01124">
    <property type="entry name" value="HTH_ARAC_FAMILY_2"/>
    <property type="match status" value="1"/>
</dbReference>
<accession>A0AA41Q8L1</accession>
<keyword evidence="3" id="KW-0804">Transcription</keyword>
<dbReference type="SMART" id="SM00342">
    <property type="entry name" value="HTH_ARAC"/>
    <property type="match status" value="1"/>
</dbReference>
<sequence length="358" mass="37848">MRSTGAAPGSGGGGAGPVAEVTTSIVPEAERFGWWTDMVADQVMPVSVRSPHAAVFRGRAAVVDTPRAQVAAFGFSPMTARRSAVQIRRHDPECYFLVLVRDTPIRLEQARSTAFLEAGDLALFSTSQPLDCDFLDAGRQTRLTLIRLPRHALPLDGDRADRLLARPISGRTGAARLLGGYLTGLPDAARTSDPGTLERLGDIGVDLAATVLAAQLGDDTAVPGATRKAVLLARVRAFIERHLGEPGLNPAAIAAHHHISVRALHELFRGEPESVAASIRTRRLARCRADLTDSALRDRTIAEIAARWALRPGDFSRAFRSVYGMTPGELRAVQGLQVLPGGGGGAGGSGGAAAYRGH</sequence>
<keyword evidence="6" id="KW-1185">Reference proteome</keyword>
<dbReference type="RefSeq" id="WP_235056937.1">
    <property type="nucleotide sequence ID" value="NZ_JAKFHA010000031.1"/>
</dbReference>
<dbReference type="Pfam" id="PF12833">
    <property type="entry name" value="HTH_18"/>
    <property type="match status" value="1"/>
</dbReference>
<evidence type="ECO:0000256" key="3">
    <source>
        <dbReference type="ARBA" id="ARBA00023163"/>
    </source>
</evidence>